<comment type="catalytic activity">
    <reaction evidence="7">
        <text>GTP + H2O = GDP + phosphate + H(+)</text>
        <dbReference type="Rhea" id="RHEA:19669"/>
        <dbReference type="ChEBI" id="CHEBI:15377"/>
        <dbReference type="ChEBI" id="CHEBI:15378"/>
        <dbReference type="ChEBI" id="CHEBI:37565"/>
        <dbReference type="ChEBI" id="CHEBI:43474"/>
        <dbReference type="ChEBI" id="CHEBI:58189"/>
    </reaction>
    <physiologicalReaction direction="left-to-right" evidence="7">
        <dbReference type="Rhea" id="RHEA:19670"/>
    </physiologicalReaction>
</comment>
<feature type="domain" description="CobW/HypB/UreG nucleotide-binding" evidence="9">
    <location>
        <begin position="496"/>
        <end position="720"/>
    </location>
</feature>
<dbReference type="Gene3D" id="3.30.1220.10">
    <property type="entry name" value="CobW-like, C-terminal domain"/>
    <property type="match status" value="1"/>
</dbReference>
<dbReference type="Gene3D" id="3.40.50.1820">
    <property type="entry name" value="alpha/beta hydrolase"/>
    <property type="match status" value="1"/>
</dbReference>
<dbReference type="GO" id="GO:0005525">
    <property type="term" value="F:GTP binding"/>
    <property type="evidence" value="ECO:0007669"/>
    <property type="project" value="UniProtKB-KW"/>
</dbReference>
<evidence type="ECO:0000313" key="12">
    <source>
        <dbReference type="EMBL" id="KAL3759726.1"/>
    </source>
</evidence>
<keyword evidence="5" id="KW-0143">Chaperone</keyword>
<evidence type="ECO:0000256" key="8">
    <source>
        <dbReference type="SAM" id="MobiDB-lite"/>
    </source>
</evidence>
<dbReference type="InterPro" id="IPR036627">
    <property type="entry name" value="CobW-likC_sf"/>
</dbReference>
<dbReference type="Pfam" id="PF07683">
    <property type="entry name" value="CobW_C"/>
    <property type="match status" value="1"/>
</dbReference>
<dbReference type="PANTHER" id="PTHR13748:SF31">
    <property type="entry name" value="ZINC-REGULATED GTPASE METALLOPROTEIN ACTIVATOR 1A-RELATED"/>
    <property type="match status" value="1"/>
</dbReference>
<keyword evidence="4" id="KW-0342">GTP-binding</keyword>
<evidence type="ECO:0000259" key="9">
    <source>
        <dbReference type="Pfam" id="PF02492"/>
    </source>
</evidence>
<reference evidence="12 13" key="1">
    <citation type="submission" date="2024-10" db="EMBL/GenBank/DDBJ databases">
        <title>Updated reference genomes for cyclostephanoid diatoms.</title>
        <authorList>
            <person name="Roberts W.R."/>
            <person name="Alverson A.J."/>
        </authorList>
    </citation>
    <scope>NUCLEOTIDE SEQUENCE [LARGE SCALE GENOMIC DNA]</scope>
    <source>
        <strain evidence="12 13">AJA232-27</strain>
    </source>
</reference>
<dbReference type="SUPFAM" id="SSF90002">
    <property type="entry name" value="Hypothetical protein YjiA, C-terminal domain"/>
    <property type="match status" value="1"/>
</dbReference>
<organism evidence="12 13">
    <name type="scientific">Discostella pseudostelligera</name>
    <dbReference type="NCBI Taxonomy" id="259834"/>
    <lineage>
        <taxon>Eukaryota</taxon>
        <taxon>Sar</taxon>
        <taxon>Stramenopiles</taxon>
        <taxon>Ochrophyta</taxon>
        <taxon>Bacillariophyta</taxon>
        <taxon>Coscinodiscophyceae</taxon>
        <taxon>Thalassiosirophycidae</taxon>
        <taxon>Stephanodiscales</taxon>
        <taxon>Stephanodiscaceae</taxon>
        <taxon>Discostella</taxon>
    </lineage>
</organism>
<evidence type="ECO:0000256" key="5">
    <source>
        <dbReference type="ARBA" id="ARBA00023186"/>
    </source>
</evidence>
<evidence type="ECO:0000256" key="4">
    <source>
        <dbReference type="ARBA" id="ARBA00023134"/>
    </source>
</evidence>
<evidence type="ECO:0008006" key="14">
    <source>
        <dbReference type="Google" id="ProtNLM"/>
    </source>
</evidence>
<evidence type="ECO:0000313" key="13">
    <source>
        <dbReference type="Proteomes" id="UP001530293"/>
    </source>
</evidence>
<dbReference type="PANTHER" id="PTHR13748">
    <property type="entry name" value="COBW-RELATED"/>
    <property type="match status" value="1"/>
</dbReference>
<dbReference type="CDD" id="cd03112">
    <property type="entry name" value="CobW-like"/>
    <property type="match status" value="1"/>
</dbReference>
<feature type="domain" description="CobW C-terminal" evidence="11">
    <location>
        <begin position="925"/>
        <end position="979"/>
    </location>
</feature>
<evidence type="ECO:0000259" key="11">
    <source>
        <dbReference type="Pfam" id="PF07683"/>
    </source>
</evidence>
<comment type="similarity">
    <text evidence="6">Belongs to the SIMIBI class G3E GTPase family. ZNG1 subfamily.</text>
</comment>
<dbReference type="Pfam" id="PF02492">
    <property type="entry name" value="cobW"/>
    <property type="match status" value="1"/>
</dbReference>
<proteinExistence type="inferred from homology"/>
<evidence type="ECO:0000256" key="2">
    <source>
        <dbReference type="ARBA" id="ARBA00022801"/>
    </source>
</evidence>
<dbReference type="InterPro" id="IPR051316">
    <property type="entry name" value="Zinc-reg_GTPase_activator"/>
</dbReference>
<gene>
    <name evidence="12" type="ORF">ACHAWU_008220</name>
</gene>
<feature type="compositionally biased region" description="Acidic residues" evidence="8">
    <location>
        <begin position="450"/>
        <end position="466"/>
    </location>
</feature>
<dbReference type="Gene3D" id="3.40.50.300">
    <property type="entry name" value="P-loop containing nucleotide triphosphate hydrolases"/>
    <property type="match status" value="1"/>
</dbReference>
<evidence type="ECO:0000256" key="3">
    <source>
        <dbReference type="ARBA" id="ARBA00022833"/>
    </source>
</evidence>
<dbReference type="AlphaFoldDB" id="A0ABD3MCR6"/>
<dbReference type="Proteomes" id="UP001530293">
    <property type="component" value="Unassembled WGS sequence"/>
</dbReference>
<dbReference type="InterPro" id="IPR003495">
    <property type="entry name" value="CobW/HypB/UreG_nucleotide-bd"/>
</dbReference>
<keyword evidence="2" id="KW-0378">Hydrolase</keyword>
<dbReference type="InterPro" id="IPR027417">
    <property type="entry name" value="P-loop_NTPase"/>
</dbReference>
<evidence type="ECO:0000256" key="1">
    <source>
        <dbReference type="ARBA" id="ARBA00022741"/>
    </source>
</evidence>
<dbReference type="InterPro" id="IPR029058">
    <property type="entry name" value="AB_hydrolase_fold"/>
</dbReference>
<dbReference type="GO" id="GO:0016787">
    <property type="term" value="F:hydrolase activity"/>
    <property type="evidence" value="ECO:0007669"/>
    <property type="project" value="UniProtKB-KW"/>
</dbReference>
<feature type="region of interest" description="Disordered" evidence="8">
    <location>
        <begin position="440"/>
        <end position="466"/>
    </location>
</feature>
<dbReference type="InterPro" id="IPR005645">
    <property type="entry name" value="FSH-like_dom"/>
</dbReference>
<protein>
    <recommendedName>
        <fullName evidence="14">CobW C-terminal domain-containing protein</fullName>
    </recommendedName>
</protein>
<dbReference type="SUPFAM" id="SSF52540">
    <property type="entry name" value="P-loop containing nucleoside triphosphate hydrolases"/>
    <property type="match status" value="1"/>
</dbReference>
<accession>A0ABD3MCR6</accession>
<name>A0ABD3MCR6_9STRA</name>
<keyword evidence="13" id="KW-1185">Reference proteome</keyword>
<sequence>MRVLCLHPAASSALQFSQELHKLEERLWKKHGIELVFIDGPLLDVPMQLGHAVGEDGGGIHALEPCCGANDSGDGDIGGGDGVDVERVSRRWYVAEPSTRKALPSLSSSSTSAQPMPPSASTARIHYSGLDASLLHLSQIWSRGGANISNNSLGECMPFRGVLGYGQGADVAALLPLLHRHDADVDGDSSDDEENESMNKEVKTQTMFEGLQFVILIDGKDILLQCKHDENNDDLGNVVDEDELVEKDVYVGPDGVHSLHVILEESSSSERLAKQYGPNATIHNCKLQSNDDTTTSLGNMSSSSTLFNIIGKFLVSQKNKLHSNSKSRELMMLQHQLLNVEQLATIAISEEIQRNPPNALMAVIGPSAMMPKMSSGNDNDTTDGKLDDADINQQGAAREVVKVVDKAVGAWQGGRRRGFGEEGGGAPCPEEFLLREEERGNAVRPAAQAGEDEDDDPDTDDDIPILQNLDDETGISPQQHIDGDTETCNNNLPPVPVTILTGFLGSGKSTLVRHILTSSTHQKRIAVIENEFGGGDTVDETQRIGMTMNNDASTLSVENMIIKDGTDGSSLTDYIELPNGCVCCTVKDSLVETLEALLTKRSDLDYIIIEASGMADPGPVASIFWLDEALNSRLRLDGIVTCVDAKNIAFQLESTSSAASSRGTTTEGVEQGGGGDEAARQIAFADRIIVNKVDLLQHDNENDIKSVIRQIQSINPTAPIKTTTYSKIEELGWMLDAKCFDAERAKDIDSAFQLVIGDDAKGEMLQVGESAVGVQNDKCKIGCCSGNHPPNDVCGLCGGAEPQLSSPSINLHRHTNAVGTVALFGCGSVDLHTVHSWLASILWPNQDESDRILRARLEASHLEHAEIKGQNTEDDANSKSQLIYRVKGILSVRHAIDNMGKIIPASNDWVDDGIVAGVVDSIDGLDQRRFILQSVHDLWDVFPASENLNWETTETRCCKVIVIGKHLDRGELQDGFTACFHN</sequence>
<dbReference type="InterPro" id="IPR011629">
    <property type="entry name" value="CobW-like_C"/>
</dbReference>
<keyword evidence="1" id="KW-0547">Nucleotide-binding</keyword>
<dbReference type="Pfam" id="PF03959">
    <property type="entry name" value="FSH1"/>
    <property type="match status" value="1"/>
</dbReference>
<comment type="caution">
    <text evidence="12">The sequence shown here is derived from an EMBL/GenBank/DDBJ whole genome shotgun (WGS) entry which is preliminary data.</text>
</comment>
<evidence type="ECO:0000256" key="6">
    <source>
        <dbReference type="ARBA" id="ARBA00034320"/>
    </source>
</evidence>
<evidence type="ECO:0000259" key="10">
    <source>
        <dbReference type="Pfam" id="PF03959"/>
    </source>
</evidence>
<feature type="domain" description="Serine hydrolase" evidence="10">
    <location>
        <begin position="2"/>
        <end position="181"/>
    </location>
</feature>
<evidence type="ECO:0000256" key="7">
    <source>
        <dbReference type="ARBA" id="ARBA00049117"/>
    </source>
</evidence>
<dbReference type="EMBL" id="JALLBG020000197">
    <property type="protein sequence ID" value="KAL3759726.1"/>
    <property type="molecule type" value="Genomic_DNA"/>
</dbReference>
<keyword evidence="3" id="KW-0862">Zinc</keyword>